<keyword evidence="3" id="KW-0479">Metal-binding</keyword>
<dbReference type="GO" id="GO:0046872">
    <property type="term" value="F:metal ion binding"/>
    <property type="evidence" value="ECO:0007669"/>
    <property type="project" value="UniProtKB-KW"/>
</dbReference>
<dbReference type="FunFam" id="3.40.50.12160:FF:000003">
    <property type="entry name" value="CDK5 regulatory subunit-associated protein 1"/>
    <property type="match status" value="1"/>
</dbReference>
<feature type="non-terminal residue" evidence="7">
    <location>
        <position position="113"/>
    </location>
</feature>
<name>A0A2H0DVG7_9BACT</name>
<dbReference type="Gene3D" id="3.40.50.12160">
    <property type="entry name" value="Methylthiotransferase, N-terminal domain"/>
    <property type="match status" value="1"/>
</dbReference>
<evidence type="ECO:0000313" key="8">
    <source>
        <dbReference type="Proteomes" id="UP000231136"/>
    </source>
</evidence>
<keyword evidence="1" id="KW-0004">4Fe-4S</keyword>
<dbReference type="InterPro" id="IPR038135">
    <property type="entry name" value="Methylthiotransferase_N_sf"/>
</dbReference>
<evidence type="ECO:0000259" key="6">
    <source>
        <dbReference type="PROSITE" id="PS51449"/>
    </source>
</evidence>
<dbReference type="Proteomes" id="UP000231136">
    <property type="component" value="Unassembled WGS sequence"/>
</dbReference>
<keyword evidence="4" id="KW-0408">Iron</keyword>
<dbReference type="PANTHER" id="PTHR43020">
    <property type="entry name" value="CDK5 REGULATORY SUBUNIT-ASSOCIATED PROTEIN 1"/>
    <property type="match status" value="1"/>
</dbReference>
<sequence>MKRKYYIHTFGCQQNVADSERIASYCEAAGMEKAHSLEEANYVVITTCMVKESAENRVYGMVHNVIPLKEKKLKANEEFTIVITGCMTGMAVRDKTGKMMKELHRRMPAADQF</sequence>
<evidence type="ECO:0000256" key="4">
    <source>
        <dbReference type="ARBA" id="ARBA00023004"/>
    </source>
</evidence>
<proteinExistence type="predicted"/>
<dbReference type="AlphaFoldDB" id="A0A2H0DVG7"/>
<evidence type="ECO:0000256" key="2">
    <source>
        <dbReference type="ARBA" id="ARBA00022691"/>
    </source>
</evidence>
<accession>A0A2H0DVG7</accession>
<evidence type="ECO:0000256" key="3">
    <source>
        <dbReference type="ARBA" id="ARBA00022723"/>
    </source>
</evidence>
<dbReference type="GO" id="GO:0035597">
    <property type="term" value="F:tRNA-2-methylthio-N(6)-dimethylallyladenosine(37) synthase activity"/>
    <property type="evidence" value="ECO:0007669"/>
    <property type="project" value="TreeGrafter"/>
</dbReference>
<protein>
    <recommendedName>
        <fullName evidence="6">MTTase N-terminal domain-containing protein</fullName>
    </recommendedName>
</protein>
<evidence type="ECO:0000313" key="7">
    <source>
        <dbReference type="EMBL" id="PIP85719.1"/>
    </source>
</evidence>
<keyword evidence="2" id="KW-0949">S-adenosyl-L-methionine</keyword>
<keyword evidence="5" id="KW-0411">Iron-sulfur</keyword>
<dbReference type="EMBL" id="PCTR01000092">
    <property type="protein sequence ID" value="PIP85719.1"/>
    <property type="molecule type" value="Genomic_DNA"/>
</dbReference>
<organism evidence="7 8">
    <name type="scientific">Candidatus Collierbacteria bacterium CG22_combo_CG10-13_8_21_14_all_43_12</name>
    <dbReference type="NCBI Taxonomy" id="1974537"/>
    <lineage>
        <taxon>Bacteria</taxon>
        <taxon>Candidatus Collieribacteriota</taxon>
    </lineage>
</organism>
<evidence type="ECO:0000256" key="1">
    <source>
        <dbReference type="ARBA" id="ARBA00022485"/>
    </source>
</evidence>
<dbReference type="Pfam" id="PF00919">
    <property type="entry name" value="UPF0004"/>
    <property type="match status" value="1"/>
</dbReference>
<dbReference type="PROSITE" id="PS51449">
    <property type="entry name" value="MTTASE_N"/>
    <property type="match status" value="1"/>
</dbReference>
<dbReference type="GO" id="GO:0005829">
    <property type="term" value="C:cytosol"/>
    <property type="evidence" value="ECO:0007669"/>
    <property type="project" value="TreeGrafter"/>
</dbReference>
<evidence type="ECO:0000256" key="5">
    <source>
        <dbReference type="ARBA" id="ARBA00023014"/>
    </source>
</evidence>
<dbReference type="PANTHER" id="PTHR43020:SF2">
    <property type="entry name" value="MITOCHONDRIAL TRNA METHYLTHIOTRANSFERASE CDK5RAP1"/>
    <property type="match status" value="1"/>
</dbReference>
<gene>
    <name evidence="7" type="ORF">COW83_02765</name>
</gene>
<feature type="domain" description="MTTase N-terminal" evidence="6">
    <location>
        <begin position="3"/>
        <end position="113"/>
    </location>
</feature>
<comment type="caution">
    <text evidence="7">The sequence shown here is derived from an EMBL/GenBank/DDBJ whole genome shotgun (WGS) entry which is preliminary data.</text>
</comment>
<dbReference type="GO" id="GO:0051539">
    <property type="term" value="F:4 iron, 4 sulfur cluster binding"/>
    <property type="evidence" value="ECO:0007669"/>
    <property type="project" value="UniProtKB-KW"/>
</dbReference>
<reference evidence="7 8" key="1">
    <citation type="submission" date="2017-09" db="EMBL/GenBank/DDBJ databases">
        <title>Depth-based differentiation of microbial function through sediment-hosted aquifers and enrichment of novel symbionts in the deep terrestrial subsurface.</title>
        <authorList>
            <person name="Probst A.J."/>
            <person name="Ladd B."/>
            <person name="Jarett J.K."/>
            <person name="Geller-Mcgrath D.E."/>
            <person name="Sieber C.M."/>
            <person name="Emerson J.B."/>
            <person name="Anantharaman K."/>
            <person name="Thomas B.C."/>
            <person name="Malmstrom R."/>
            <person name="Stieglmeier M."/>
            <person name="Klingl A."/>
            <person name="Woyke T."/>
            <person name="Ryan C.M."/>
            <person name="Banfield J.F."/>
        </authorList>
    </citation>
    <scope>NUCLEOTIDE SEQUENCE [LARGE SCALE GENOMIC DNA]</scope>
    <source>
        <strain evidence="7">CG22_combo_CG10-13_8_21_14_all_43_12</strain>
    </source>
</reference>
<dbReference type="InterPro" id="IPR013848">
    <property type="entry name" value="Methylthiotransferase_N"/>
</dbReference>